<dbReference type="GO" id="GO:0016281">
    <property type="term" value="C:eukaryotic translation initiation factor 4F complex"/>
    <property type="evidence" value="ECO:0007669"/>
    <property type="project" value="TreeGrafter"/>
</dbReference>
<dbReference type="AlphaFoldDB" id="A0A0N5AMR8"/>
<organism evidence="3 4">
    <name type="scientific">Syphacia muris</name>
    <dbReference type="NCBI Taxonomy" id="451379"/>
    <lineage>
        <taxon>Eukaryota</taxon>
        <taxon>Metazoa</taxon>
        <taxon>Ecdysozoa</taxon>
        <taxon>Nematoda</taxon>
        <taxon>Chromadorea</taxon>
        <taxon>Rhabditida</taxon>
        <taxon>Spirurina</taxon>
        <taxon>Oxyuridomorpha</taxon>
        <taxon>Oxyuroidea</taxon>
        <taxon>Oxyuridae</taxon>
        <taxon>Syphacia</taxon>
    </lineage>
</organism>
<feature type="compositionally biased region" description="Polar residues" evidence="2">
    <location>
        <begin position="569"/>
        <end position="582"/>
    </location>
</feature>
<dbReference type="GO" id="GO:0003743">
    <property type="term" value="F:translation initiation factor activity"/>
    <property type="evidence" value="ECO:0007669"/>
    <property type="project" value="UniProtKB-KW"/>
</dbReference>
<dbReference type="InterPro" id="IPR023398">
    <property type="entry name" value="TIF_eIF4e-like"/>
</dbReference>
<feature type="region of interest" description="Disordered" evidence="2">
    <location>
        <begin position="563"/>
        <end position="582"/>
    </location>
</feature>
<accession>A0A0N5AMR8</accession>
<dbReference type="GO" id="GO:0006417">
    <property type="term" value="P:regulation of translation"/>
    <property type="evidence" value="ECO:0007669"/>
    <property type="project" value="UniProtKB-KW"/>
</dbReference>
<dbReference type="Pfam" id="PF01652">
    <property type="entry name" value="IF4E"/>
    <property type="match status" value="3"/>
</dbReference>
<evidence type="ECO:0000313" key="3">
    <source>
        <dbReference type="Proteomes" id="UP000046393"/>
    </source>
</evidence>
<dbReference type="SUPFAM" id="SSF55418">
    <property type="entry name" value="eIF4e-like"/>
    <property type="match status" value="3"/>
</dbReference>
<evidence type="ECO:0000313" key="4">
    <source>
        <dbReference type="WBParaSite" id="SMUV_0000588401-mRNA-1"/>
    </source>
</evidence>
<dbReference type="GO" id="GO:0000340">
    <property type="term" value="F:RNA 7-methylguanosine cap binding"/>
    <property type="evidence" value="ECO:0007669"/>
    <property type="project" value="TreeGrafter"/>
</dbReference>
<sequence length="582" mass="67879">MPQSIECEARALKYRWKLWLYHNDVVATTTERFTILASFDTMSEFWRIFQDFRLIAHCNDCQYWLFKDGYSPSRHHPSNKNGGRWIIDLKSSEIKLLFNFYQLKLLFSLIMGRFEAYDESICGCKAEARNGGCRVNLSPALFFHSTFSKLSLRKTKFLALWVNNGMDFTAVNQIGDLMKDCLLVTEGKQFYFENHMYSVDRLSRDCRLAKAFEPYSEQLKHSWKLMLGKRLSDSAVGEHVSFAQIAVLNSIQQFWFIFDKIRRPSSLKAGYIYYLLKNNTIPNVSEQNSNAGRWLVEINSDPMIANFSWLILLLALLLNRFEAYSNEIIGGVIEVFVEKFEVSLWTNDSSDASKVLKIGEILRKELGRTADNCSFHYETQKLYSSRKSFIPLNRRVSDKETLKDCWTLYLFTQNESTNWLNCFTTIASFDTLHEFWNLITGLQKPTSGMAYYCFKTSIRPNWDDENNINGGRWAINVSNQEVTTHFYWLALLLALMLGRFGKLQDNICGAVLRVKRKKCKVSLWIRKITDEMLSQIGEIMRRELSIFSDRKLYYEKHENARTRSDSLKRQSASTATDIQPLQ</sequence>
<evidence type="ECO:0000256" key="1">
    <source>
        <dbReference type="RuleBase" id="RU004374"/>
    </source>
</evidence>
<reference evidence="4" key="1">
    <citation type="submission" date="2017-02" db="UniProtKB">
        <authorList>
            <consortium name="WormBaseParasite"/>
        </authorList>
    </citation>
    <scope>IDENTIFICATION</scope>
</reference>
<proteinExistence type="inferred from homology"/>
<name>A0A0N5AMR8_9BILA</name>
<keyword evidence="1" id="KW-0694">RNA-binding</keyword>
<dbReference type="Proteomes" id="UP000046393">
    <property type="component" value="Unplaced"/>
</dbReference>
<dbReference type="PANTHER" id="PTHR11960">
    <property type="entry name" value="EUKARYOTIC TRANSLATION INITIATION FACTOR 4E RELATED"/>
    <property type="match status" value="1"/>
</dbReference>
<keyword evidence="3" id="KW-1185">Reference proteome</keyword>
<dbReference type="InterPro" id="IPR001040">
    <property type="entry name" value="TIF_eIF_4E"/>
</dbReference>
<dbReference type="Gene3D" id="3.30.760.10">
    <property type="entry name" value="RNA Cap, Translation Initiation Factor Eif4e"/>
    <property type="match status" value="3"/>
</dbReference>
<dbReference type="STRING" id="451379.A0A0N5AMR8"/>
<dbReference type="WBParaSite" id="SMUV_0000588401-mRNA-1">
    <property type="protein sequence ID" value="SMUV_0000588401-mRNA-1"/>
    <property type="gene ID" value="SMUV_0000588401"/>
</dbReference>
<evidence type="ECO:0000256" key="2">
    <source>
        <dbReference type="SAM" id="MobiDB-lite"/>
    </source>
</evidence>
<keyword evidence="1" id="KW-0396">Initiation factor</keyword>
<keyword evidence="1" id="KW-0648">Protein biosynthesis</keyword>
<comment type="similarity">
    <text evidence="1">Belongs to the eukaryotic initiation factor 4E family.</text>
</comment>
<protein>
    <submittedName>
        <fullName evidence="4">EIF-4F 25 kDa subunit</fullName>
    </submittedName>
</protein>